<feature type="region of interest" description="Disordered" evidence="7">
    <location>
        <begin position="1762"/>
        <end position="1814"/>
    </location>
</feature>
<reference evidence="11" key="1">
    <citation type="submission" date="2023-08" db="EMBL/GenBank/DDBJ databases">
        <authorList>
            <person name="Zhao W."/>
            <person name="Guo C."/>
        </authorList>
    </citation>
    <scope>NUCLEOTIDE SEQUENCE</scope>
    <source>
        <strain evidence="11">BZ-11</strain>
    </source>
</reference>
<keyword evidence="8" id="KW-0472">Membrane</keyword>
<keyword evidence="4" id="KW-0808">Transferase</keyword>
<proteinExistence type="evidence at transcript level"/>
<evidence type="ECO:0000256" key="7">
    <source>
        <dbReference type="SAM" id="MobiDB-lite"/>
    </source>
</evidence>
<dbReference type="InterPro" id="IPR058659">
    <property type="entry name" value="Mok11-13/Ags1-like_CBM"/>
</dbReference>
<feature type="transmembrane region" description="Helical" evidence="8">
    <location>
        <begin position="2114"/>
        <end position="2134"/>
    </location>
</feature>
<feature type="transmembrane region" description="Helical" evidence="8">
    <location>
        <begin position="2085"/>
        <end position="2102"/>
    </location>
</feature>
<evidence type="ECO:0000256" key="3">
    <source>
        <dbReference type="ARBA" id="ARBA00022676"/>
    </source>
</evidence>
<dbReference type="Gene3D" id="3.20.20.80">
    <property type="entry name" value="Glycosidases"/>
    <property type="match status" value="1"/>
</dbReference>
<dbReference type="Pfam" id="PF26111">
    <property type="entry name" value="Ig_Mok13"/>
    <property type="match status" value="1"/>
</dbReference>
<dbReference type="Pfam" id="PF08323">
    <property type="entry name" value="Glyco_transf_5"/>
    <property type="match status" value="1"/>
</dbReference>
<comment type="similarity">
    <text evidence="1">Belongs to the glycosyltransferase group 1 family.</text>
</comment>
<keyword evidence="3" id="KW-0328">Glycosyltransferase</keyword>
<dbReference type="InterPro" id="IPR058655">
    <property type="entry name" value="Mok11-14/Ags1-like"/>
</dbReference>
<sequence>MACNMAKLVALLGSSLILHTTRTQALSWSADYVDWNLNQNETAGSPLEYWGEWAEHPKTPSPSNWRMPFYMLTLDRFVDGTPTNNDANKTVFENDWTTNQFRFGGDTKGLMDNLDWIQDLGIKAIYFSGSPFINEPWASDGFGPLDFTLLDAHHGTITEWRELIEELHRRGMYAIMENTIGTMGDLLAFAGWENETTPFNPLEYDVLWKTSRQYLDFEVDNDILEDCQYPVFYGDDGFPVNSSVMETFDNQCRKSDFDQYGDMKGVGYVPPYQSQLSKFASVQDRLRLWKHDVLEKVMHFSCMQIAMLDIDGFRVDKALQTPVDALAEWATYQRNCARQYGKENFLITGEVVGELKFSSVFFGRGKSPDTYFDNPLQGQNATGETEGYIRDFGNNALDGTNFHYPTYGALTRFLGLDGAIGFEGVDFVVHWESYLETDDMVNANTGVFDPRHMYGTTNQDVFRWPSLIDGTQRQVLAFLITFLEMPGIPELIWGDEVEYKVLENLAADYIFGRQPMASTRAWQMHGCYKVGAAGNGYFDMPFGDALTACEDDTVSLDQRNAAHPLRNLIKRMFELRRVYPTLNDGFSLQTLFFDTYDVFLPYSGQLPTPLGIWSVYRGRTPEVQDLSGEGMGNQGIWILYSNQNKTVEYSYNCSNSSHSILAPFPEGTIVKNLFYPYQEYTLNSSTAKLGIEGSEENNGCLPSIELEPWGWRAFVPIDKFVAPAPVITGAIPRHDSRIEITVDLNETVSLPITLLFSREMNCSSILEAVSINSTTQTGVAPYFDASSVSCKNVTADDSQQFVGEILSTFQWSANLVNVGHGVHTYTVVNATSVDGTAFTNTKDRFMLRVGRKDNPVVFASANYTTELIQRDSATGQMQLTPKAAGATLWRYSTNYGSSWSNWTDYSYSGEPIPIEEQAWSGTKAQRWEGVHVVTQYWSPQIGSTDHVQHSDLGADIPRRWPHAHVQGHWNQYGYDSGVNDKMHQDSEGTWNFDLYSEFPTAAIVNVWGMNADGVPDKSAAYGDVDGDNVLDWVPPDSLSFNQINFTGPHWPHTGYRLAVNDGSLRYTLTPIGSTHRQIALYILLALLPVILACAVVAIYHYSFYRLKYNAIGLTKRSYPFHQFQKKRTVADVIPFFNKFLEKGVSEKSAMENAEAGQGVEATTEPTRTILIATMEYNISDEWNISIKIGGLGVMSSLMAKHLTHHNLIWVVPCVGDVVYPIDKVVEPIEITIMGKQYLIDCQLHVVGRITYVLLDAPLFRQQTKKNPYPARMDDMDSAIYYSAWNSCIAEVMRRNPQIDIYHINDYHGAVAPLHLLPRVIPVCLSLHNAEFQGLWSLSTPKKLQEMSDVFNLDKDLIRKFVQWGDSFNLLHAGASYLRVFQKGFGAVGVSKKYGTRSMARYPIFWGLPKVGMLPNPDPADTEHFDKCLPNPDVTIDQEYEASRGPTRVEAQKWANLNVDPTAELFVFVGRWSMQKGIDLIADVFPKVLEENPKAQLICVGPVIDLYGKFAALKLDHLMKKYPGRVYSKPQFVYIPPFVHTGAEFALIPSRDEPFGLVSVEFGRKGALGIGARVGGLGQMPGWWFSVESSTTKHLLTQFKKCINGALASDHETRALLRARSKVQRFPVQQWVEDLEALQTKAIKLNHKVQDGSTSALNTPFNSLPNSRNPSRVASPAASRQPSPSRATLELPSTSRAASRPSSPSGPASRPSSPTPVASRSHSPNPETSGPQMRRRLSSLLYPAHPSLEKYLPFRRRLSSLFPATRRTPFQDTNPSAPEEEDESRDSLGELPRSPPRSRPGTSGDPHGAASQHFFTPGFGFSEETSLPGEVTRPTLAHYRRTSTLSVDEVVGEKNDYNLQKVDQAFTDSRLDYYRIYEGMLGSLNAKNSEGDLCIENFLALAEKNWYRRFNEAKLGRSVISAPDVSSKKSGVKSVSVSVRSSTESDSAGSVGATSQNSSEQFFTNANYKPPTGIAKLMISKIPYIAPDWPLYAYLLAFGQIIAVNSHQITIITGAQGENANKLYILASIYLAGSLFWWFMVRRFASKYALSAPFILYGLSFFFVGISPYGNTVDSRGWIQNVANGFYAFASASGSLYFALNFASEGGVPIQTMIFRATVVQGIQQLWVAALWAWGTNMSAHHTARFTDTIMNSKALLAIMLPIALLLVVVGLILLFGLPEYYHNAPGKAPSFYSSLWKRKLVIWFFIAVIIQNYWLSPLVGRNWQYLFNSTLAPTWAIVLLLLFFFIVVWCAALYTLSRYSEHHSWFLPIFGAGLGAPRWCQMLWSTSGMGSYLPWGTAVGGAIAGRCLWLWLGVLDALNGVGIGTMLLQTLTRHHVAITLIGAQVIGSLATIAGRASAPDATGPGSVFPNLVISLSGLGAWEFWVNLLFQMVLPVGFLMFFRNEQLFKP</sequence>
<feature type="compositionally biased region" description="Low complexity" evidence="7">
    <location>
        <begin position="1666"/>
        <end position="1715"/>
    </location>
</feature>
<organism evidence="11">
    <name type="scientific">Aureobasidium melanogenum</name>
    <name type="common">Aureobasidium pullulans var. melanogenum</name>
    <dbReference type="NCBI Taxonomy" id="46634"/>
    <lineage>
        <taxon>Eukaryota</taxon>
        <taxon>Fungi</taxon>
        <taxon>Dikarya</taxon>
        <taxon>Ascomycota</taxon>
        <taxon>Pezizomycotina</taxon>
        <taxon>Dothideomycetes</taxon>
        <taxon>Dothideomycetidae</taxon>
        <taxon>Dothideales</taxon>
        <taxon>Saccotheciaceae</taxon>
        <taxon>Aureobasidium</taxon>
    </lineage>
</organism>
<feature type="transmembrane region" description="Helical" evidence="8">
    <location>
        <begin position="2292"/>
        <end position="2315"/>
    </location>
</feature>
<accession>A0AA96PWQ2</accession>
<feature type="transmembrane region" description="Helical" evidence="8">
    <location>
        <begin position="2336"/>
        <end position="2358"/>
    </location>
</feature>
<feature type="domain" description="Glycosyl hydrolase family 13 catalytic" evidence="10">
    <location>
        <begin position="71"/>
        <end position="520"/>
    </location>
</feature>
<feature type="transmembrane region" description="Helical" evidence="8">
    <location>
        <begin position="2378"/>
        <end position="2401"/>
    </location>
</feature>
<dbReference type="Pfam" id="PF00128">
    <property type="entry name" value="Alpha-amylase"/>
    <property type="match status" value="1"/>
</dbReference>
<dbReference type="InterPro" id="IPR058654">
    <property type="entry name" value="Mok11-14/Ags1-like_TM"/>
</dbReference>
<keyword evidence="9" id="KW-0732">Signal</keyword>
<gene>
    <name evidence="11" type="primary">AGS2-2</name>
</gene>
<dbReference type="InterPro" id="IPR017853">
    <property type="entry name" value="GH"/>
</dbReference>
<dbReference type="PANTHER" id="PTHR47182">
    <property type="entry name" value="CELL WALL ALPHA-1,3-GLUCAN SYNTHASE AGS1-RELATED"/>
    <property type="match status" value="1"/>
</dbReference>
<evidence type="ECO:0000256" key="8">
    <source>
        <dbReference type="SAM" id="Phobius"/>
    </source>
</evidence>
<feature type="transmembrane region" description="Helical" evidence="8">
    <location>
        <begin position="2235"/>
        <end position="2256"/>
    </location>
</feature>
<feature type="signal peptide" evidence="9">
    <location>
        <begin position="1"/>
        <end position="25"/>
    </location>
</feature>
<dbReference type="InterPro" id="IPR058658">
    <property type="entry name" value="Mok11-13/Ags1-like_Ig_2"/>
</dbReference>
<feature type="compositionally biased region" description="Polar residues" evidence="7">
    <location>
        <begin position="1717"/>
        <end position="1730"/>
    </location>
</feature>
<evidence type="ECO:0000256" key="9">
    <source>
        <dbReference type="SAM" id="SignalP"/>
    </source>
</evidence>
<evidence type="ECO:0000256" key="1">
    <source>
        <dbReference type="ARBA" id="ARBA00006122"/>
    </source>
</evidence>
<feature type="transmembrane region" description="Helical" evidence="8">
    <location>
        <begin position="2047"/>
        <end position="2065"/>
    </location>
</feature>
<dbReference type="PANTHER" id="PTHR47182:SF2">
    <property type="entry name" value="CELL WALL ALPHA-1,3-GLUCAN SYNTHASE AGS1"/>
    <property type="match status" value="1"/>
</dbReference>
<dbReference type="SUPFAM" id="SSF53756">
    <property type="entry name" value="UDP-Glycosyltransferase/glycogen phosphorylase"/>
    <property type="match status" value="1"/>
</dbReference>
<feature type="region of interest" description="Disordered" evidence="7">
    <location>
        <begin position="1650"/>
        <end position="1732"/>
    </location>
</feature>
<dbReference type="FunFam" id="3.40.50.2000:FF:000052">
    <property type="entry name" value="Alpha-1,3-glucan synthase Ags2"/>
    <property type="match status" value="1"/>
</dbReference>
<dbReference type="Pfam" id="PF26122">
    <property type="entry name" value="CBM_Mok13"/>
    <property type="match status" value="1"/>
</dbReference>
<evidence type="ECO:0000256" key="5">
    <source>
        <dbReference type="ARBA" id="ARBA00023316"/>
    </source>
</evidence>
<evidence type="ECO:0000259" key="10">
    <source>
        <dbReference type="SMART" id="SM00642"/>
    </source>
</evidence>
<feature type="transmembrane region" description="Helical" evidence="8">
    <location>
        <begin position="2198"/>
        <end position="2215"/>
    </location>
</feature>
<evidence type="ECO:0000256" key="6">
    <source>
        <dbReference type="ARBA" id="ARBA00048960"/>
    </source>
</evidence>
<dbReference type="GO" id="GO:0009277">
    <property type="term" value="C:fungal-type cell wall"/>
    <property type="evidence" value="ECO:0007669"/>
    <property type="project" value="TreeGrafter"/>
</dbReference>
<dbReference type="SMART" id="SM00642">
    <property type="entry name" value="Aamy"/>
    <property type="match status" value="1"/>
</dbReference>
<evidence type="ECO:0000256" key="4">
    <source>
        <dbReference type="ARBA" id="ARBA00022679"/>
    </source>
</evidence>
<feature type="compositionally biased region" description="Polar residues" evidence="7">
    <location>
        <begin position="1650"/>
        <end position="1665"/>
    </location>
</feature>
<name>A0AA96PWQ2_AURME</name>
<dbReference type="Pfam" id="PF26108">
    <property type="entry name" value="GH_Mok13"/>
    <property type="match status" value="1"/>
</dbReference>
<dbReference type="InterPro" id="IPR058657">
    <property type="entry name" value="Mok11-13/Ags1-like_Ig"/>
</dbReference>
<dbReference type="InterPro" id="IPR006047">
    <property type="entry name" value="GH13_cat_dom"/>
</dbReference>
<dbReference type="EMBL" id="OR495726">
    <property type="protein sequence ID" value="WNV28176.1"/>
    <property type="molecule type" value="mRNA"/>
</dbReference>
<feature type="transmembrane region" description="Helical" evidence="8">
    <location>
        <begin position="1990"/>
        <end position="2010"/>
    </location>
</feature>
<dbReference type="Gene3D" id="3.40.50.2000">
    <property type="entry name" value="Glycogen Phosphorylase B"/>
    <property type="match status" value="2"/>
</dbReference>
<protein>
    <recommendedName>
        <fullName evidence="2">alpha-1,3-glucan synthase</fullName>
        <ecNumber evidence="2">2.4.1.183</ecNumber>
    </recommendedName>
</protein>
<dbReference type="EC" id="2.4.1.183" evidence="2"/>
<dbReference type="GO" id="GO:0070600">
    <property type="term" value="P:fungal-type cell wall (1-&gt;3)-alpha-glucan biosynthetic process"/>
    <property type="evidence" value="ECO:0007669"/>
    <property type="project" value="TreeGrafter"/>
</dbReference>
<keyword evidence="8" id="KW-0812">Transmembrane</keyword>
<keyword evidence="8" id="KW-1133">Transmembrane helix</keyword>
<feature type="chain" id="PRO_5041739808" description="alpha-1,3-glucan synthase" evidence="9">
    <location>
        <begin position="26"/>
        <end position="2409"/>
    </location>
</feature>
<dbReference type="Pfam" id="PF26127">
    <property type="entry name" value="12TM_Mok13"/>
    <property type="match status" value="1"/>
</dbReference>
<dbReference type="InterPro" id="IPR013534">
    <property type="entry name" value="Starch_synth_cat_dom"/>
</dbReference>
<evidence type="ECO:0000313" key="11">
    <source>
        <dbReference type="EMBL" id="WNV28176.1"/>
    </source>
</evidence>
<dbReference type="Pfam" id="PF26114">
    <property type="entry name" value="Ig_2_Mok13"/>
    <property type="match status" value="1"/>
</dbReference>
<dbReference type="SUPFAM" id="SSF51445">
    <property type="entry name" value="(Trans)glycosidases"/>
    <property type="match status" value="1"/>
</dbReference>
<dbReference type="InterPro" id="IPR058656">
    <property type="entry name" value="Mok11-13/Ags1-like_GH"/>
</dbReference>
<feature type="transmembrane region" description="Helical" evidence="8">
    <location>
        <begin position="2022"/>
        <end position="2040"/>
    </location>
</feature>
<evidence type="ECO:0000256" key="2">
    <source>
        <dbReference type="ARBA" id="ARBA00012688"/>
    </source>
</evidence>
<comment type="catalytic activity">
    <reaction evidence="6">
        <text>[(1-&gt;3)-alpha-D-glucosyl](n) + UDP-alpha-D-glucose = [(1-&gt;3)-alpha-D-glucosyl](n+1) + UDP + H(+)</text>
        <dbReference type="Rhea" id="RHEA:19749"/>
        <dbReference type="Rhea" id="RHEA-COMP:11150"/>
        <dbReference type="Rhea" id="RHEA-COMP:11151"/>
        <dbReference type="ChEBI" id="CHEBI:15378"/>
        <dbReference type="ChEBI" id="CHEBI:28100"/>
        <dbReference type="ChEBI" id="CHEBI:58223"/>
        <dbReference type="ChEBI" id="CHEBI:58885"/>
        <dbReference type="EC" id="2.4.1.183"/>
    </reaction>
</comment>
<feature type="transmembrane region" description="Helical" evidence="8">
    <location>
        <begin position="2154"/>
        <end position="2177"/>
    </location>
</feature>
<keyword evidence="5" id="KW-0961">Cell wall biogenesis/degradation</keyword>
<dbReference type="GO" id="GO:0047657">
    <property type="term" value="F:alpha-1,3-glucan synthase activity"/>
    <property type="evidence" value="ECO:0007669"/>
    <property type="project" value="UniProtKB-EC"/>
</dbReference>